<proteinExistence type="inferred from homology"/>
<dbReference type="GO" id="GO:0055052">
    <property type="term" value="C:ATP-binding cassette (ABC) transporter complex, substrate-binding subunit-containing"/>
    <property type="evidence" value="ECO:0007669"/>
    <property type="project" value="TreeGrafter"/>
</dbReference>
<sequence>MRRLPQLTITSALVLSLSACGSDAEDSESADLTVWFMENSVPGEAMDWLVEEFESQHDGASLNIQVQPWPGIVELLQTSLPDAGQTPDLVEVGNTQAATFTSVGAFSPVDDILEDLGGDSLVESGLEAGSWEGEVFAPPLYSGSRILFYRQDLLEEAGIEVPTTIGELEEAAIELNEANPEDSDGFTGIYLPAADPKTLEGWLFTYGGDYATQNEDGTWKGNLSSPESIEALEAAQRLMEEGSEYVQDSNEAVQAASELFNAGNIGFYSHLAFAEHDIDEELWEDDQVGVMPLPGLEEGEPGVTFAGGSSMAISAASEHQEMSQEVMRLIYSEEFQTMLAEEGWAPGNLDYAGGLEGPTSEAHEIAVEASQLTPNTPDWGVADSAMLPAEIWTRIGNGEDVEEVAAEIDAELEEILND</sequence>
<protein>
    <submittedName>
        <fullName evidence="5">Sugar ABC transporter substrate-binding protein</fullName>
    </submittedName>
</protein>
<dbReference type="SUPFAM" id="SSF53850">
    <property type="entry name" value="Periplasmic binding protein-like II"/>
    <property type="match status" value="1"/>
</dbReference>
<reference evidence="5" key="1">
    <citation type="journal article" date="2014" name="Int. J. Syst. Evol. Microbiol.">
        <title>Complete genome sequence of Corynebacterium casei LMG S-19264T (=DSM 44701T), isolated from a smear-ripened cheese.</title>
        <authorList>
            <consortium name="US DOE Joint Genome Institute (JGI-PGF)"/>
            <person name="Walter F."/>
            <person name="Albersmeier A."/>
            <person name="Kalinowski J."/>
            <person name="Ruckert C."/>
        </authorList>
    </citation>
    <scope>NUCLEOTIDE SEQUENCE</scope>
    <source>
        <strain evidence="5">CGMCC 1.15388</strain>
    </source>
</reference>
<evidence type="ECO:0000256" key="1">
    <source>
        <dbReference type="ARBA" id="ARBA00008520"/>
    </source>
</evidence>
<feature type="chain" id="PRO_5036918431" evidence="4">
    <location>
        <begin position="25"/>
        <end position="418"/>
    </location>
</feature>
<dbReference type="PANTHER" id="PTHR30061">
    <property type="entry name" value="MALTOSE-BINDING PERIPLASMIC PROTEIN"/>
    <property type="match status" value="1"/>
</dbReference>
<comment type="similarity">
    <text evidence="1">Belongs to the bacterial solute-binding protein 1 family.</text>
</comment>
<dbReference type="PANTHER" id="PTHR30061:SF50">
    <property type="entry name" value="MALTOSE_MALTODEXTRIN-BINDING PERIPLASMIC PROTEIN"/>
    <property type="match status" value="1"/>
</dbReference>
<dbReference type="Proteomes" id="UP000633136">
    <property type="component" value="Unassembled WGS sequence"/>
</dbReference>
<evidence type="ECO:0000256" key="4">
    <source>
        <dbReference type="SAM" id="SignalP"/>
    </source>
</evidence>
<evidence type="ECO:0000256" key="2">
    <source>
        <dbReference type="ARBA" id="ARBA00022448"/>
    </source>
</evidence>
<comment type="caution">
    <text evidence="5">The sequence shown here is derived from an EMBL/GenBank/DDBJ whole genome shotgun (WGS) entry which is preliminary data.</text>
</comment>
<dbReference type="AlphaFoldDB" id="A0A917AL69"/>
<dbReference type="PROSITE" id="PS51257">
    <property type="entry name" value="PROKAR_LIPOPROTEIN"/>
    <property type="match status" value="1"/>
</dbReference>
<dbReference type="GO" id="GO:0042956">
    <property type="term" value="P:maltodextrin transmembrane transport"/>
    <property type="evidence" value="ECO:0007669"/>
    <property type="project" value="TreeGrafter"/>
</dbReference>
<dbReference type="Gene3D" id="3.40.190.10">
    <property type="entry name" value="Periplasmic binding protein-like II"/>
    <property type="match status" value="1"/>
</dbReference>
<evidence type="ECO:0000313" key="6">
    <source>
        <dbReference type="Proteomes" id="UP000633136"/>
    </source>
</evidence>
<dbReference type="EMBL" id="BMIS01000001">
    <property type="protein sequence ID" value="GGE58504.1"/>
    <property type="molecule type" value="Genomic_DNA"/>
</dbReference>
<reference evidence="5" key="2">
    <citation type="submission" date="2020-09" db="EMBL/GenBank/DDBJ databases">
        <authorList>
            <person name="Sun Q."/>
            <person name="Zhou Y."/>
        </authorList>
    </citation>
    <scope>NUCLEOTIDE SEQUENCE</scope>
    <source>
        <strain evidence="5">CGMCC 1.15388</strain>
    </source>
</reference>
<evidence type="ECO:0000313" key="5">
    <source>
        <dbReference type="EMBL" id="GGE58504.1"/>
    </source>
</evidence>
<accession>A0A917AL69</accession>
<dbReference type="RefSeq" id="WP_188682072.1">
    <property type="nucleotide sequence ID" value="NZ_BMIS01000001.1"/>
</dbReference>
<evidence type="ECO:0000256" key="3">
    <source>
        <dbReference type="ARBA" id="ARBA00022729"/>
    </source>
</evidence>
<organism evidence="5 6">
    <name type="scientific">Nesterenkonia cremea</name>
    <dbReference type="NCBI Taxonomy" id="1882340"/>
    <lineage>
        <taxon>Bacteria</taxon>
        <taxon>Bacillati</taxon>
        <taxon>Actinomycetota</taxon>
        <taxon>Actinomycetes</taxon>
        <taxon>Micrococcales</taxon>
        <taxon>Micrococcaceae</taxon>
        <taxon>Nesterenkonia</taxon>
    </lineage>
</organism>
<dbReference type="GO" id="GO:0015768">
    <property type="term" value="P:maltose transport"/>
    <property type="evidence" value="ECO:0007669"/>
    <property type="project" value="TreeGrafter"/>
</dbReference>
<keyword evidence="6" id="KW-1185">Reference proteome</keyword>
<dbReference type="InterPro" id="IPR006059">
    <property type="entry name" value="SBP"/>
</dbReference>
<dbReference type="GO" id="GO:1901982">
    <property type="term" value="F:maltose binding"/>
    <property type="evidence" value="ECO:0007669"/>
    <property type="project" value="TreeGrafter"/>
</dbReference>
<keyword evidence="2" id="KW-0813">Transport</keyword>
<dbReference type="Pfam" id="PF01547">
    <property type="entry name" value="SBP_bac_1"/>
    <property type="match status" value="1"/>
</dbReference>
<feature type="signal peptide" evidence="4">
    <location>
        <begin position="1"/>
        <end position="24"/>
    </location>
</feature>
<name>A0A917AL69_9MICC</name>
<gene>
    <name evidence="5" type="ORF">GCM10011401_01540</name>
</gene>
<keyword evidence="3 4" id="KW-0732">Signal</keyword>